<dbReference type="Gene3D" id="1.10.1520.10">
    <property type="entry name" value="Ribonuclease III domain"/>
    <property type="match status" value="1"/>
</dbReference>
<dbReference type="PROSITE" id="PS50142">
    <property type="entry name" value="RNASE_3_2"/>
    <property type="match status" value="1"/>
</dbReference>
<dbReference type="PROSITE" id="PS00517">
    <property type="entry name" value="RNASE_3_1"/>
    <property type="match status" value="1"/>
</dbReference>
<evidence type="ECO:0000259" key="7">
    <source>
        <dbReference type="PROSITE" id="PS50142"/>
    </source>
</evidence>
<sequence length="591" mass="66464">MKQYALEGGLFAGRDPLQLRRFYKIHNACVQLREAIKVIYDNAPTNEEINDMVKHGSRLEQSIGVSPAMSVASYLKTDQRSLDIESVFQRYKFENVDSPVHQFVHYPVVTNIHLENLAFVHRSVPNMNVNLTEVQKTVMSNERLEFLGDSWLGAFVAYILYRKYPFSDEGALSRMKSAIVNNNNLERLSQKLGFKERLKENIPRSKMRIKDKPFKHYADCVEAYIGALVIDRFSAEFVDVVDWIEELSQDQFNTLGGIMEKKPLNKNAKGELGNYLQFNKLGAKIKYFCLNNQPPFTSEVRLGDIFLGRGEGQNIKEAEQRAAMEAIDDIDIIQKYSIHDMEDRDSVYPYVEETHKTTGYNIGHTEIRSCSTDSIHGPGFTRGPKPNKSCKGLVTGSLPCLDDIISIKKTQKEIKEVQIAANYSSKYEDVDKEELMNEIMKRMETLLHPTVDDVLANMSISSQDHQCSTSFSTDISEPASSISFSSATASKSSPKGCNLAGDLPPILEPDSTGVDKIASDKLYAYMGRFHLTPKYTFKKLTNGSFHCVCTAGEFATTLGEGDAKRRKIAQHTAAAQALRSKVLVDIAHAQR</sequence>
<dbReference type="CDD" id="cd00593">
    <property type="entry name" value="RIBOc"/>
    <property type="match status" value="1"/>
</dbReference>
<keyword evidence="4 5" id="KW-0694">RNA-binding</keyword>
<dbReference type="SUPFAM" id="SSF69065">
    <property type="entry name" value="RNase III domain-like"/>
    <property type="match status" value="1"/>
</dbReference>
<name>A0AA35NKS6_SACUV</name>
<keyword evidence="3" id="KW-0378">Hydrolase</keyword>
<evidence type="ECO:0000256" key="2">
    <source>
        <dbReference type="ARBA" id="ARBA00022759"/>
    </source>
</evidence>
<dbReference type="PANTHER" id="PTHR11207">
    <property type="entry name" value="RIBONUCLEASE III"/>
    <property type="match status" value="1"/>
</dbReference>
<dbReference type="GO" id="GO:0006396">
    <property type="term" value="P:RNA processing"/>
    <property type="evidence" value="ECO:0007669"/>
    <property type="project" value="InterPro"/>
</dbReference>
<dbReference type="Gene3D" id="1.20.1270.260">
    <property type="match status" value="1"/>
</dbReference>
<dbReference type="InterPro" id="IPR000999">
    <property type="entry name" value="RNase_III_dom"/>
</dbReference>
<dbReference type="GO" id="GO:0003725">
    <property type="term" value="F:double-stranded RNA binding"/>
    <property type="evidence" value="ECO:0007669"/>
    <property type="project" value="TreeGrafter"/>
</dbReference>
<dbReference type="InterPro" id="IPR036389">
    <property type="entry name" value="RNase_III_sf"/>
</dbReference>
<dbReference type="PROSITE" id="PS50137">
    <property type="entry name" value="DS_RBD"/>
    <property type="match status" value="1"/>
</dbReference>
<dbReference type="GO" id="GO:0004525">
    <property type="term" value="F:ribonuclease III activity"/>
    <property type="evidence" value="ECO:0007669"/>
    <property type="project" value="InterPro"/>
</dbReference>
<evidence type="ECO:0000259" key="6">
    <source>
        <dbReference type="PROSITE" id="PS50137"/>
    </source>
</evidence>
<gene>
    <name evidence="8" type="primary">SUVC13G0370</name>
    <name evidence="8" type="ORF">SUVC_13G0370</name>
</gene>
<keyword evidence="1" id="KW-0540">Nuclease</keyword>
<evidence type="ECO:0000256" key="4">
    <source>
        <dbReference type="ARBA" id="ARBA00022884"/>
    </source>
</evidence>
<dbReference type="Gene3D" id="3.30.160.20">
    <property type="match status" value="2"/>
</dbReference>
<evidence type="ECO:0000313" key="8">
    <source>
        <dbReference type="EMBL" id="CAI4047802.1"/>
    </source>
</evidence>
<dbReference type="EMBL" id="OX365924">
    <property type="protein sequence ID" value="CAI4047802.1"/>
    <property type="molecule type" value="Genomic_DNA"/>
</dbReference>
<feature type="domain" description="DRBM" evidence="6">
    <location>
        <begin position="267"/>
        <end position="332"/>
    </location>
</feature>
<accession>A0AA35NKS6</accession>
<dbReference type="AlphaFoldDB" id="A0AA35NKS6"/>
<dbReference type="InterPro" id="IPR014720">
    <property type="entry name" value="dsRBD_dom"/>
</dbReference>
<dbReference type="Proteomes" id="UP001162090">
    <property type="component" value="Chromosome 13"/>
</dbReference>
<organism evidence="8 9">
    <name type="scientific">Saccharomyces uvarum</name>
    <name type="common">Yeast</name>
    <name type="synonym">Saccharomyces bayanus var. uvarum</name>
    <dbReference type="NCBI Taxonomy" id="230603"/>
    <lineage>
        <taxon>Eukaryota</taxon>
        <taxon>Fungi</taxon>
        <taxon>Dikarya</taxon>
        <taxon>Ascomycota</taxon>
        <taxon>Saccharomycotina</taxon>
        <taxon>Saccharomycetes</taxon>
        <taxon>Saccharomycetales</taxon>
        <taxon>Saccharomycetaceae</taxon>
        <taxon>Saccharomyces</taxon>
    </lineage>
</organism>
<dbReference type="InterPro" id="IPR048504">
    <property type="entry name" value="Dicers-like_N"/>
</dbReference>
<keyword evidence="2" id="KW-0255">Endonuclease</keyword>
<evidence type="ECO:0000256" key="1">
    <source>
        <dbReference type="ARBA" id="ARBA00022722"/>
    </source>
</evidence>
<dbReference type="InterPro" id="IPR048505">
    <property type="entry name" value="Dicers-like_N_sf"/>
</dbReference>
<evidence type="ECO:0000256" key="5">
    <source>
        <dbReference type="PROSITE-ProRule" id="PRU00266"/>
    </source>
</evidence>
<dbReference type="SMART" id="SM00358">
    <property type="entry name" value="DSRM"/>
    <property type="match status" value="2"/>
</dbReference>
<dbReference type="Pfam" id="PF00636">
    <property type="entry name" value="Ribonuclease_3"/>
    <property type="match status" value="1"/>
</dbReference>
<dbReference type="Pfam" id="PF20860">
    <property type="entry name" value="Dicers_N"/>
    <property type="match status" value="1"/>
</dbReference>
<dbReference type="SUPFAM" id="SSF54768">
    <property type="entry name" value="dsRNA-binding domain-like"/>
    <property type="match status" value="2"/>
</dbReference>
<dbReference type="SMART" id="SM00535">
    <property type="entry name" value="RIBOc"/>
    <property type="match status" value="1"/>
</dbReference>
<feature type="domain" description="RNase III" evidence="7">
    <location>
        <begin position="93"/>
        <end position="233"/>
    </location>
</feature>
<evidence type="ECO:0000313" key="9">
    <source>
        <dbReference type="Proteomes" id="UP001162090"/>
    </source>
</evidence>
<dbReference type="PANTHER" id="PTHR11207:SF0">
    <property type="entry name" value="RIBONUCLEASE 3"/>
    <property type="match status" value="1"/>
</dbReference>
<dbReference type="GO" id="GO:0010468">
    <property type="term" value="P:regulation of gene expression"/>
    <property type="evidence" value="ECO:0007669"/>
    <property type="project" value="TreeGrafter"/>
</dbReference>
<reference evidence="8" key="1">
    <citation type="submission" date="2022-10" db="EMBL/GenBank/DDBJ databases">
        <authorList>
            <person name="Byrne P K."/>
        </authorList>
    </citation>
    <scope>NUCLEOTIDE SEQUENCE</scope>
    <source>
        <strain evidence="8">CBS7001</strain>
    </source>
</reference>
<proteinExistence type="predicted"/>
<dbReference type="Pfam" id="PF00035">
    <property type="entry name" value="dsrm"/>
    <property type="match status" value="2"/>
</dbReference>
<evidence type="ECO:0000256" key="3">
    <source>
        <dbReference type="ARBA" id="ARBA00022801"/>
    </source>
</evidence>
<protein>
    <submittedName>
        <fullName evidence="8">Uncharacterized protein</fullName>
    </submittedName>
</protein>